<accession>A0A917JHS0</accession>
<dbReference type="PANTHER" id="PTHR34448:SF3">
    <property type="entry name" value="AMINOPEPTIDASE AMPS"/>
    <property type="match status" value="1"/>
</dbReference>
<evidence type="ECO:0000256" key="3">
    <source>
        <dbReference type="ARBA" id="ARBA00001947"/>
    </source>
</evidence>
<evidence type="ECO:0000256" key="7">
    <source>
        <dbReference type="ARBA" id="ARBA00022723"/>
    </source>
</evidence>
<keyword evidence="5 10" id="KW-0031">Aminopeptidase</keyword>
<comment type="caution">
    <text evidence="10">The sequence shown here is derived from an EMBL/GenBank/DDBJ whole genome shotgun (WGS) entry which is preliminary data.</text>
</comment>
<dbReference type="RefSeq" id="WP_188367715.1">
    <property type="nucleotide sequence ID" value="NZ_BMDT01000006.1"/>
</dbReference>
<dbReference type="SUPFAM" id="SSF144052">
    <property type="entry name" value="Thermophilic metalloprotease-like"/>
    <property type="match status" value="1"/>
</dbReference>
<dbReference type="InterPro" id="IPR000787">
    <property type="entry name" value="Peptidase_M29"/>
</dbReference>
<keyword evidence="9" id="KW-0482">Metalloprotease</keyword>
<keyword evidence="7" id="KW-0479">Metal-binding</keyword>
<evidence type="ECO:0000256" key="5">
    <source>
        <dbReference type="ARBA" id="ARBA00022438"/>
    </source>
</evidence>
<keyword evidence="11" id="KW-1185">Reference proteome</keyword>
<reference evidence="10" key="2">
    <citation type="submission" date="2020-09" db="EMBL/GenBank/DDBJ databases">
        <authorList>
            <person name="Sun Q."/>
            <person name="Sedlacek I."/>
        </authorList>
    </citation>
    <scope>NUCLEOTIDE SEQUENCE</scope>
    <source>
        <strain evidence="10">CCM 8433</strain>
    </source>
</reference>
<keyword evidence="6" id="KW-0645">Protease</keyword>
<comment type="cofactor">
    <cofactor evidence="2">
        <name>Mg(2+)</name>
        <dbReference type="ChEBI" id="CHEBI:18420"/>
    </cofactor>
</comment>
<evidence type="ECO:0000256" key="6">
    <source>
        <dbReference type="ARBA" id="ARBA00022670"/>
    </source>
</evidence>
<dbReference type="GO" id="GO:0006508">
    <property type="term" value="P:proteolysis"/>
    <property type="evidence" value="ECO:0007669"/>
    <property type="project" value="UniProtKB-KW"/>
</dbReference>
<dbReference type="Proteomes" id="UP000622610">
    <property type="component" value="Unassembled WGS sequence"/>
</dbReference>
<protein>
    <submittedName>
        <fullName evidence="10">Aminopeptidase</fullName>
    </submittedName>
</protein>
<evidence type="ECO:0000256" key="9">
    <source>
        <dbReference type="ARBA" id="ARBA00023049"/>
    </source>
</evidence>
<dbReference type="Gene3D" id="3.40.1830.10">
    <property type="entry name" value="Thermophilic metalloprotease (M29)"/>
    <property type="match status" value="1"/>
</dbReference>
<comment type="cofactor">
    <cofactor evidence="1">
        <name>Co(2+)</name>
        <dbReference type="ChEBI" id="CHEBI:48828"/>
    </cofactor>
</comment>
<dbReference type="Pfam" id="PF02073">
    <property type="entry name" value="Peptidase_M29"/>
    <property type="match status" value="1"/>
</dbReference>
<comment type="similarity">
    <text evidence="4">Belongs to the peptidase M29 family.</text>
</comment>
<dbReference type="AlphaFoldDB" id="A0A917JHS0"/>
<gene>
    <name evidence="10" type="ORF">GCM10011482_15300</name>
</gene>
<dbReference type="EMBL" id="BMDT01000006">
    <property type="protein sequence ID" value="GGI65876.1"/>
    <property type="molecule type" value="Genomic_DNA"/>
</dbReference>
<keyword evidence="8" id="KW-0378">Hydrolase</keyword>
<evidence type="ECO:0000313" key="10">
    <source>
        <dbReference type="EMBL" id="GGI65876.1"/>
    </source>
</evidence>
<evidence type="ECO:0000256" key="8">
    <source>
        <dbReference type="ARBA" id="ARBA00022801"/>
    </source>
</evidence>
<evidence type="ECO:0000256" key="1">
    <source>
        <dbReference type="ARBA" id="ARBA00001941"/>
    </source>
</evidence>
<evidence type="ECO:0000313" key="11">
    <source>
        <dbReference type="Proteomes" id="UP000622610"/>
    </source>
</evidence>
<evidence type="ECO:0000256" key="4">
    <source>
        <dbReference type="ARBA" id="ARBA00008236"/>
    </source>
</evidence>
<organism evidence="10 11">
    <name type="scientific">Enterococcus alcedinis</name>
    <dbReference type="NCBI Taxonomy" id="1274384"/>
    <lineage>
        <taxon>Bacteria</taxon>
        <taxon>Bacillati</taxon>
        <taxon>Bacillota</taxon>
        <taxon>Bacilli</taxon>
        <taxon>Lactobacillales</taxon>
        <taxon>Enterococcaceae</taxon>
        <taxon>Enterococcus</taxon>
    </lineage>
</organism>
<dbReference type="GO" id="GO:0008237">
    <property type="term" value="F:metallopeptidase activity"/>
    <property type="evidence" value="ECO:0007669"/>
    <property type="project" value="UniProtKB-KW"/>
</dbReference>
<dbReference type="GO" id="GO:0004177">
    <property type="term" value="F:aminopeptidase activity"/>
    <property type="evidence" value="ECO:0007669"/>
    <property type="project" value="UniProtKB-KW"/>
</dbReference>
<proteinExistence type="inferred from homology"/>
<dbReference type="InterPro" id="IPR052170">
    <property type="entry name" value="M29_Exopeptidase"/>
</dbReference>
<reference evidence="10" key="1">
    <citation type="journal article" date="2014" name="Int. J. Syst. Evol. Microbiol.">
        <title>Complete genome sequence of Corynebacterium casei LMG S-19264T (=DSM 44701T), isolated from a smear-ripened cheese.</title>
        <authorList>
            <consortium name="US DOE Joint Genome Institute (JGI-PGF)"/>
            <person name="Walter F."/>
            <person name="Albersmeier A."/>
            <person name="Kalinowski J."/>
            <person name="Ruckert C."/>
        </authorList>
    </citation>
    <scope>NUCLEOTIDE SEQUENCE</scope>
    <source>
        <strain evidence="10">CCM 8433</strain>
    </source>
</reference>
<dbReference type="PANTHER" id="PTHR34448">
    <property type="entry name" value="AMINOPEPTIDASE"/>
    <property type="match status" value="1"/>
</dbReference>
<dbReference type="InterPro" id="IPR035097">
    <property type="entry name" value="M29_N-terminal"/>
</dbReference>
<name>A0A917JHS0_9ENTE</name>
<comment type="cofactor">
    <cofactor evidence="3">
        <name>Zn(2+)</name>
        <dbReference type="ChEBI" id="CHEBI:29105"/>
    </cofactor>
</comment>
<dbReference type="PRINTS" id="PR00919">
    <property type="entry name" value="THERMOPTASE"/>
</dbReference>
<evidence type="ECO:0000256" key="2">
    <source>
        <dbReference type="ARBA" id="ARBA00001946"/>
    </source>
</evidence>
<sequence>MVLANFNENLEKYAQLIVAIGVNVQKSQTVVLNISVDQRDLARLITKKAYELGAAQVIVKWSDDAIQKEFYLHADQDRLETIPQYQIDEGDAWVELGASRISVASSDPGALAGVDPQRVATYQKAAGQAMMNVRKATQANKLSWTVVAAAGQEWANKVFPELSDEEAKDALWDQIFKTTRIYAEDPVAAWQAHNDLLQSKAASLNEEQFVALHYTAPGTDLVVGLPKNHHWDGGDSVNTRGEIFNANMPTEEVFSAPDANRVDGYVSSTKPLSYAGSIISGMKFTFKDGKVVDFSAEEGQEVLANLLDTDEGARRLGEVALVPDPSPISQSGITFFNTLFDENASNHLAFGSAYAFSLQGGTEMSEEELIAAGINRSHTHVDFMIGSSEMNIDGIREDGTKVPVFRNGNWA</sequence>
<dbReference type="GO" id="GO:0046872">
    <property type="term" value="F:metal ion binding"/>
    <property type="evidence" value="ECO:0007669"/>
    <property type="project" value="UniProtKB-KW"/>
</dbReference>